<dbReference type="AlphaFoldDB" id="A0A3G2S8V0"/>
<sequence length="146" mass="16655">MSDDEHDYNSTAPLDDEDLSLPKATIQKLIQEYLPKDLSCAKETRDLLTDCCVEFVHLVSSEANEACEKDSKKTIAPDHVVKALNDLGFGKYTQEVQDVLNDHRQHQKERERKASRFELSGLSEEELQRQQEELFAASKARFEAAN</sequence>
<dbReference type="EMBL" id="CP033153">
    <property type="protein sequence ID" value="AYO44316.1"/>
    <property type="molecule type" value="Genomic_DNA"/>
</dbReference>
<dbReference type="GO" id="GO:0017054">
    <property type="term" value="C:negative cofactor 2 complex"/>
    <property type="evidence" value="ECO:0007669"/>
    <property type="project" value="InterPro"/>
</dbReference>
<comment type="subcellular location">
    <subcellularLocation>
        <location evidence="1">Nucleus</location>
    </subcellularLocation>
</comment>
<dbReference type="OrthoDB" id="601405at2759"/>
<evidence type="ECO:0000313" key="5">
    <source>
        <dbReference type="Proteomes" id="UP000269793"/>
    </source>
</evidence>
<dbReference type="Gene3D" id="1.10.20.10">
    <property type="entry name" value="Histone, subunit A"/>
    <property type="match status" value="1"/>
</dbReference>
<keyword evidence="2" id="KW-0539">Nucleus</keyword>
<dbReference type="PANTHER" id="PTHR46138:SF1">
    <property type="entry name" value="PROTEIN DR1"/>
    <property type="match status" value="1"/>
</dbReference>
<dbReference type="PANTHER" id="PTHR46138">
    <property type="entry name" value="PROTEIN DR1"/>
    <property type="match status" value="1"/>
</dbReference>
<evidence type="ECO:0000256" key="1">
    <source>
        <dbReference type="ARBA" id="ARBA00004123"/>
    </source>
</evidence>
<dbReference type="Proteomes" id="UP000269793">
    <property type="component" value="Chromosome VI"/>
</dbReference>
<organism evidence="4 5">
    <name type="scientific">Malassezia restricta (strain ATCC 96810 / NBRC 103918 / CBS 7877)</name>
    <name type="common">Seborrheic dermatitis infection agent</name>
    <dbReference type="NCBI Taxonomy" id="425264"/>
    <lineage>
        <taxon>Eukaryota</taxon>
        <taxon>Fungi</taxon>
        <taxon>Dikarya</taxon>
        <taxon>Basidiomycota</taxon>
        <taxon>Ustilaginomycotina</taxon>
        <taxon>Malasseziomycetes</taxon>
        <taxon>Malasseziales</taxon>
        <taxon>Malasseziaceae</taxon>
        <taxon>Malassezia</taxon>
    </lineage>
</organism>
<keyword evidence="5" id="KW-1185">Reference proteome</keyword>
<dbReference type="InterPro" id="IPR009072">
    <property type="entry name" value="Histone-fold"/>
</dbReference>
<dbReference type="VEuPathDB" id="FungiDB:DNF11_3366"/>
<dbReference type="InterPro" id="IPR003958">
    <property type="entry name" value="CBFA_NFYB_domain"/>
</dbReference>
<proteinExistence type="predicted"/>
<evidence type="ECO:0000313" key="4">
    <source>
        <dbReference type="EMBL" id="AYO44316.1"/>
    </source>
</evidence>
<protein>
    <submittedName>
        <fullName evidence="4">Negative cofactor 2 complex subunit beta</fullName>
    </submittedName>
</protein>
<dbReference type="SUPFAM" id="SSF47113">
    <property type="entry name" value="Histone-fold"/>
    <property type="match status" value="1"/>
</dbReference>
<evidence type="ECO:0000259" key="3">
    <source>
        <dbReference type="Pfam" id="PF00808"/>
    </source>
</evidence>
<feature type="domain" description="Transcription factor CBF/NF-Y/archaeal histone" evidence="3">
    <location>
        <begin position="20"/>
        <end position="84"/>
    </location>
</feature>
<reference evidence="4 5" key="1">
    <citation type="submission" date="2018-10" db="EMBL/GenBank/DDBJ databases">
        <title>Complete genome sequence of Malassezia restricta CBS 7877.</title>
        <authorList>
            <person name="Morand S.C."/>
            <person name="Bertignac M."/>
            <person name="Iltis A."/>
            <person name="Kolder I."/>
            <person name="Pirovano W."/>
            <person name="Jourdain R."/>
            <person name="Clavaud C."/>
        </authorList>
    </citation>
    <scope>NUCLEOTIDE SEQUENCE [LARGE SCALE GENOMIC DNA]</scope>
    <source>
        <strain evidence="4 5">CBS 7877</strain>
    </source>
</reference>
<dbReference type="GO" id="GO:0051123">
    <property type="term" value="P:RNA polymerase II preinitiation complex assembly"/>
    <property type="evidence" value="ECO:0007669"/>
    <property type="project" value="TreeGrafter"/>
</dbReference>
<dbReference type="STRING" id="425264.A0A3G2S8V0"/>
<dbReference type="Pfam" id="PF00808">
    <property type="entry name" value="CBFD_NFYB_HMF"/>
    <property type="match status" value="1"/>
</dbReference>
<dbReference type="FunFam" id="1.10.20.10:FF:000019">
    <property type="entry name" value="Negative cofactor 2 beta"/>
    <property type="match status" value="1"/>
</dbReference>
<dbReference type="InterPro" id="IPR042225">
    <property type="entry name" value="Ncb2"/>
</dbReference>
<evidence type="ECO:0000256" key="2">
    <source>
        <dbReference type="ARBA" id="ARBA00023242"/>
    </source>
</evidence>
<gene>
    <name evidence="4" type="primary">ncb2</name>
    <name evidence="4" type="ORF">DNF11_3366</name>
</gene>
<name>A0A3G2S8V0_MALR7</name>
<dbReference type="GO" id="GO:0046982">
    <property type="term" value="F:protein heterodimerization activity"/>
    <property type="evidence" value="ECO:0007669"/>
    <property type="project" value="InterPro"/>
</dbReference>
<dbReference type="CDD" id="cd22905">
    <property type="entry name" value="HFD_Dr1"/>
    <property type="match status" value="1"/>
</dbReference>
<dbReference type="GO" id="GO:0016251">
    <property type="term" value="F:RNA polymerase II general transcription initiation factor activity"/>
    <property type="evidence" value="ECO:0007669"/>
    <property type="project" value="TreeGrafter"/>
</dbReference>
<dbReference type="GO" id="GO:0017025">
    <property type="term" value="F:TBP-class protein binding"/>
    <property type="evidence" value="ECO:0007669"/>
    <property type="project" value="TreeGrafter"/>
</dbReference>
<dbReference type="GO" id="GO:0000122">
    <property type="term" value="P:negative regulation of transcription by RNA polymerase II"/>
    <property type="evidence" value="ECO:0007669"/>
    <property type="project" value="InterPro"/>
</dbReference>
<accession>A0A3G2S8V0</accession>